<evidence type="ECO:0000313" key="1">
    <source>
        <dbReference type="EMBL" id="CBK99890.1"/>
    </source>
</evidence>
<reference evidence="1 2" key="1">
    <citation type="submission" date="2010-03" db="EMBL/GenBank/DDBJ databases">
        <title>The genome sequence of Faecalibacterium prausnitzii L2/6.</title>
        <authorList>
            <consortium name="metaHIT consortium -- http://www.metahit.eu/"/>
            <person name="Pajon A."/>
            <person name="Turner K."/>
            <person name="Parkhill J."/>
            <person name="Duncan S."/>
            <person name="Flint H."/>
        </authorList>
    </citation>
    <scope>NUCLEOTIDE SEQUENCE [LARGE SCALE GENOMIC DNA]</scope>
    <source>
        <strain evidence="2">L2-6</strain>
    </source>
</reference>
<reference evidence="1 2" key="2">
    <citation type="submission" date="2010-03" db="EMBL/GenBank/DDBJ databases">
        <authorList>
            <person name="Pajon A."/>
        </authorList>
    </citation>
    <scope>NUCLEOTIDE SEQUENCE [LARGE SCALE GENOMIC DNA]</scope>
    <source>
        <strain evidence="2">L2-6</strain>
    </source>
</reference>
<dbReference type="Proteomes" id="UP000008804">
    <property type="component" value="Chromosome"/>
</dbReference>
<sequence>MKSAKKILALILAGVMALALLTGCGKATSLNRTMAEGIAEYYKSSYVRAGNTNNISLSYQVPELSRDIAPLFDENWITEDDGYDVLNETAKATLTNILSPYISDASAVVFQAADVTDLKTPFAEAANLISSQIALRVFASGLNATSITSIRVAVVHKNVNGRTYALTVIIAEK</sequence>
<dbReference type="AlphaFoldDB" id="D4K0U1"/>
<dbReference type="PROSITE" id="PS51257">
    <property type="entry name" value="PROKAR_LIPOPROTEIN"/>
    <property type="match status" value="1"/>
</dbReference>
<dbReference type="BioCyc" id="FPRA718252:G1375-2206-MONOMER"/>
<dbReference type="EMBL" id="FP929045">
    <property type="protein sequence ID" value="CBK99890.1"/>
    <property type="molecule type" value="Genomic_DNA"/>
</dbReference>
<gene>
    <name evidence="1" type="ORF">FP2_25770</name>
</gene>
<protein>
    <submittedName>
        <fullName evidence="1">Uncharacterized protein</fullName>
    </submittedName>
</protein>
<evidence type="ECO:0000313" key="2">
    <source>
        <dbReference type="Proteomes" id="UP000008804"/>
    </source>
</evidence>
<dbReference type="RefSeq" id="WP_015565508.1">
    <property type="nucleotide sequence ID" value="NC_021042.1"/>
</dbReference>
<dbReference type="KEGG" id="fpr:FP2_25770"/>
<accession>D4K0U1</accession>
<dbReference type="HOGENOM" id="CLU_1545326_0_0_9"/>
<dbReference type="PATRIC" id="fig|718252.3.peg.767"/>
<organism evidence="1 2">
    <name type="scientific">Faecalibacterium prausnitzii L2-6</name>
    <dbReference type="NCBI Taxonomy" id="718252"/>
    <lineage>
        <taxon>Bacteria</taxon>
        <taxon>Bacillati</taxon>
        <taxon>Bacillota</taxon>
        <taxon>Clostridia</taxon>
        <taxon>Eubacteriales</taxon>
        <taxon>Oscillospiraceae</taxon>
        <taxon>Faecalibacterium</taxon>
    </lineage>
</organism>
<keyword evidence="2" id="KW-1185">Reference proteome</keyword>
<proteinExistence type="predicted"/>
<name>D4K0U1_9FIRM</name>